<comment type="caution">
    <text evidence="3">The sequence shown here is derived from an EMBL/GenBank/DDBJ whole genome shotgun (WGS) entry which is preliminary data.</text>
</comment>
<evidence type="ECO:0000313" key="3">
    <source>
        <dbReference type="EMBL" id="KAF7992825.1"/>
    </source>
</evidence>
<accession>A0A835CU04</accession>
<dbReference type="EMBL" id="JACMRX010000003">
    <property type="protein sequence ID" value="KAF7992825.1"/>
    <property type="molecule type" value="Genomic_DNA"/>
</dbReference>
<dbReference type="CDD" id="cd23576">
    <property type="entry name" value="TFP_LU_ECD_BAMBI"/>
    <property type="match status" value="1"/>
</dbReference>
<keyword evidence="2" id="KW-0732">Signal</keyword>
<protein>
    <recommendedName>
        <fullName evidence="5">BMP and activin membrane-bound inhibitor homolog</fullName>
    </recommendedName>
</protein>
<organism evidence="3 4">
    <name type="scientific">Aphidius gifuensis</name>
    <name type="common">Parasitoid wasp</name>
    <dbReference type="NCBI Taxonomy" id="684658"/>
    <lineage>
        <taxon>Eukaryota</taxon>
        <taxon>Metazoa</taxon>
        <taxon>Ecdysozoa</taxon>
        <taxon>Arthropoda</taxon>
        <taxon>Hexapoda</taxon>
        <taxon>Insecta</taxon>
        <taxon>Pterygota</taxon>
        <taxon>Neoptera</taxon>
        <taxon>Endopterygota</taxon>
        <taxon>Hymenoptera</taxon>
        <taxon>Apocrita</taxon>
        <taxon>Ichneumonoidea</taxon>
        <taxon>Braconidae</taxon>
        <taxon>Aphidiinae</taxon>
        <taxon>Aphidius</taxon>
    </lineage>
</organism>
<gene>
    <name evidence="3" type="ORF">HCN44_005169</name>
</gene>
<dbReference type="Proteomes" id="UP000639338">
    <property type="component" value="Unassembled WGS sequence"/>
</dbReference>
<keyword evidence="4" id="KW-1185">Reference proteome</keyword>
<reference evidence="3 4" key="1">
    <citation type="submission" date="2020-08" db="EMBL/GenBank/DDBJ databases">
        <title>Aphidius gifuensis genome sequencing and assembly.</title>
        <authorList>
            <person name="Du Z."/>
        </authorList>
    </citation>
    <scope>NUCLEOTIDE SEQUENCE [LARGE SCALE GENOMIC DNA]</scope>
    <source>
        <strain evidence="3">YNYX2018</strain>
        <tissue evidence="3">Adults</tissue>
    </source>
</reference>
<dbReference type="OrthoDB" id="5914644at2759"/>
<evidence type="ECO:0000256" key="2">
    <source>
        <dbReference type="SAM" id="SignalP"/>
    </source>
</evidence>
<evidence type="ECO:0008006" key="5">
    <source>
        <dbReference type="Google" id="ProtNLM"/>
    </source>
</evidence>
<evidence type="ECO:0000256" key="1">
    <source>
        <dbReference type="SAM" id="Phobius"/>
    </source>
</evidence>
<proteinExistence type="predicted"/>
<keyword evidence="1" id="KW-0472">Membrane</keyword>
<name>A0A835CU04_APHGI</name>
<keyword evidence="1" id="KW-1133">Transmembrane helix</keyword>
<feature type="transmembrane region" description="Helical" evidence="1">
    <location>
        <begin position="164"/>
        <end position="185"/>
    </location>
</feature>
<sequence length="218" mass="24126">MWPQDLFLFVILTSLTSGIKGASVALADYEIPNETEEIFDKEYKSTNRVTCYCNEPECVPRGYMCSGTGCFTELPINGFPIGTKPEHSVKNGCLTESFKEKQCPPGLLCCDQDLCNHVDSPAMISRLNKTLQDLVADQREFMGRIQPTVPIIRSNDSWFKTATIAVPIFGFVVLLILASLAIKLLQPLPMQSEKLGLPDYRMPDNAPPLLGSPKVPLV</sequence>
<keyword evidence="1" id="KW-0812">Transmembrane</keyword>
<dbReference type="AlphaFoldDB" id="A0A835CU04"/>
<feature type="signal peptide" evidence="2">
    <location>
        <begin position="1"/>
        <end position="21"/>
    </location>
</feature>
<evidence type="ECO:0000313" key="4">
    <source>
        <dbReference type="Proteomes" id="UP000639338"/>
    </source>
</evidence>
<feature type="chain" id="PRO_5032545681" description="BMP and activin membrane-bound inhibitor homolog" evidence="2">
    <location>
        <begin position="22"/>
        <end position="218"/>
    </location>
</feature>